<keyword evidence="3 7" id="KW-0472">Membrane</keyword>
<reference evidence="10 11" key="1">
    <citation type="submission" date="2015-08" db="EMBL/GenBank/DDBJ databases">
        <title>Genomes of Paenibacillus riograndensis.</title>
        <authorList>
            <person name="Sant'Anna F.H."/>
            <person name="Souza R."/>
            <person name="Ambrosini A."/>
            <person name="Bach E."/>
            <person name="Fernandes G."/>
            <person name="Balsanelli E."/>
            <person name="Baura V.A."/>
            <person name="Pedrosa F.O."/>
            <person name="Souza E.M."/>
            <person name="Passaglia L."/>
        </authorList>
    </citation>
    <scope>NUCLEOTIDE SEQUENCE [LARGE SCALE GENOMIC DNA]</scope>
    <source>
        <strain evidence="10 11">CAS34</strain>
    </source>
</reference>
<dbReference type="Gene3D" id="1.10.287.950">
    <property type="entry name" value="Methyl-accepting chemotaxis protein"/>
    <property type="match status" value="1"/>
</dbReference>
<gene>
    <name evidence="10" type="ORF">AMQ84_01445</name>
</gene>
<dbReference type="GO" id="GO:0005886">
    <property type="term" value="C:plasma membrane"/>
    <property type="evidence" value="ECO:0007669"/>
    <property type="project" value="UniProtKB-SubCell"/>
</dbReference>
<dbReference type="PANTHER" id="PTHR32089:SF112">
    <property type="entry name" value="LYSOZYME-LIKE PROTEIN-RELATED"/>
    <property type="match status" value="1"/>
</dbReference>
<evidence type="ECO:0000256" key="6">
    <source>
        <dbReference type="PROSITE-ProRule" id="PRU00284"/>
    </source>
</evidence>
<accession>A0A132UC35</accession>
<evidence type="ECO:0000256" key="4">
    <source>
        <dbReference type="ARBA" id="ARBA00023224"/>
    </source>
</evidence>
<comment type="similarity">
    <text evidence="5">Belongs to the methyl-accepting chemotaxis (MCP) protein family.</text>
</comment>
<dbReference type="Proteomes" id="UP000070475">
    <property type="component" value="Unassembled WGS sequence"/>
</dbReference>
<dbReference type="Pfam" id="PF00672">
    <property type="entry name" value="HAMP"/>
    <property type="match status" value="1"/>
</dbReference>
<dbReference type="RefSeq" id="WP_063898754.1">
    <property type="nucleotide sequence ID" value="NZ_LIRB01000082.1"/>
</dbReference>
<keyword evidence="4 6" id="KW-0807">Transducer</keyword>
<comment type="subcellular location">
    <subcellularLocation>
        <location evidence="1">Cell membrane</location>
    </subcellularLocation>
</comment>
<sequence length="443" mass="48518">MMIKEKISKWTKDSIKFKLVLPVVLVQIFSANIGQVVNMFFDKGKEVISEAGIDTQYIDGNTGFYVSSGLSILISVYIIIALYDRLILRRLQRVSGYTKNLGEGDLTDELNFSGNDDVSRLGQALDTSSTHIKHLVQEINTASQQLYTSSAQLMEATESSASSVENIHSTSSFLAQGAAKLTESAHHAELTINHLHQTNNVLSSKVEFSLSTSSAMKVRAEQMELEAAQSLEEANRTYLEKQENLQKAIQAGRVVDEINNISDSIKEISSQTNLLALNASIEAARAGEHGKGFEIVAEEVRTLAGKSAAAIAHVEDIVVQVKEAFQQLEISSRDILNYINKDVKADYELLINTGRQYQRDAATIYSLSEEVNSATVVMGTAVGEIGGVIRSVKDHSLLTSDYTRTINGSLAEINLVMHQAANTTKEQAVLSQQLRGSIGRFKL</sequence>
<organism evidence="10 11">
    <name type="scientific">Paenibacillus riograndensis</name>
    <dbReference type="NCBI Taxonomy" id="483937"/>
    <lineage>
        <taxon>Bacteria</taxon>
        <taxon>Bacillati</taxon>
        <taxon>Bacillota</taxon>
        <taxon>Bacilli</taxon>
        <taxon>Bacillales</taxon>
        <taxon>Paenibacillaceae</taxon>
        <taxon>Paenibacillus</taxon>
        <taxon>Paenibacillus sonchi group</taxon>
    </lineage>
</organism>
<dbReference type="SUPFAM" id="SSF58104">
    <property type="entry name" value="Methyl-accepting chemotaxis protein (MCP) signaling domain"/>
    <property type="match status" value="1"/>
</dbReference>
<evidence type="ECO:0000313" key="10">
    <source>
        <dbReference type="EMBL" id="KWX81021.1"/>
    </source>
</evidence>
<dbReference type="GO" id="GO:0007165">
    <property type="term" value="P:signal transduction"/>
    <property type="evidence" value="ECO:0007669"/>
    <property type="project" value="UniProtKB-KW"/>
</dbReference>
<dbReference type="PANTHER" id="PTHR32089">
    <property type="entry name" value="METHYL-ACCEPTING CHEMOTAXIS PROTEIN MCPB"/>
    <property type="match status" value="1"/>
</dbReference>
<proteinExistence type="inferred from homology"/>
<evidence type="ECO:0000256" key="7">
    <source>
        <dbReference type="SAM" id="Phobius"/>
    </source>
</evidence>
<feature type="domain" description="Methyl-accepting transducer" evidence="8">
    <location>
        <begin position="128"/>
        <end position="323"/>
    </location>
</feature>
<keyword evidence="7" id="KW-1133">Transmembrane helix</keyword>
<keyword evidence="7" id="KW-0812">Transmembrane</keyword>
<evidence type="ECO:0000256" key="3">
    <source>
        <dbReference type="ARBA" id="ARBA00023136"/>
    </source>
</evidence>
<protein>
    <recommendedName>
        <fullName evidence="12">Chemotaxis protein</fullName>
    </recommendedName>
</protein>
<feature type="transmembrane region" description="Helical" evidence="7">
    <location>
        <begin position="20"/>
        <end position="41"/>
    </location>
</feature>
<dbReference type="Pfam" id="PF00015">
    <property type="entry name" value="MCPsignal"/>
    <property type="match status" value="1"/>
</dbReference>
<dbReference type="InterPro" id="IPR003660">
    <property type="entry name" value="HAMP_dom"/>
</dbReference>
<dbReference type="PROSITE" id="PS50885">
    <property type="entry name" value="HAMP"/>
    <property type="match status" value="1"/>
</dbReference>
<comment type="caution">
    <text evidence="10">The sequence shown here is derived from an EMBL/GenBank/DDBJ whole genome shotgun (WGS) entry which is preliminary data.</text>
</comment>
<dbReference type="PATRIC" id="fig|483937.3.peg.6109"/>
<keyword evidence="2" id="KW-1003">Cell membrane</keyword>
<evidence type="ECO:0000256" key="5">
    <source>
        <dbReference type="ARBA" id="ARBA00029447"/>
    </source>
</evidence>
<dbReference type="InterPro" id="IPR004089">
    <property type="entry name" value="MCPsignal_dom"/>
</dbReference>
<dbReference type="OrthoDB" id="9760371at2"/>
<evidence type="ECO:0000313" key="11">
    <source>
        <dbReference type="Proteomes" id="UP000070475"/>
    </source>
</evidence>
<keyword evidence="11" id="KW-1185">Reference proteome</keyword>
<feature type="transmembrane region" description="Helical" evidence="7">
    <location>
        <begin position="64"/>
        <end position="83"/>
    </location>
</feature>
<evidence type="ECO:0000259" key="9">
    <source>
        <dbReference type="PROSITE" id="PS50885"/>
    </source>
</evidence>
<evidence type="ECO:0000259" key="8">
    <source>
        <dbReference type="PROSITE" id="PS50111"/>
    </source>
</evidence>
<feature type="domain" description="HAMP" evidence="9">
    <location>
        <begin position="85"/>
        <end position="137"/>
    </location>
</feature>
<evidence type="ECO:0000256" key="2">
    <source>
        <dbReference type="ARBA" id="ARBA00022475"/>
    </source>
</evidence>
<dbReference type="SMART" id="SM00283">
    <property type="entry name" value="MA"/>
    <property type="match status" value="1"/>
</dbReference>
<dbReference type="SMART" id="SM00304">
    <property type="entry name" value="HAMP"/>
    <property type="match status" value="1"/>
</dbReference>
<dbReference type="AlphaFoldDB" id="A0A132UC35"/>
<name>A0A132UC35_9BACL</name>
<evidence type="ECO:0000256" key="1">
    <source>
        <dbReference type="ARBA" id="ARBA00004236"/>
    </source>
</evidence>
<dbReference type="PROSITE" id="PS50111">
    <property type="entry name" value="CHEMOTAXIS_TRANSDUC_2"/>
    <property type="match status" value="1"/>
</dbReference>
<evidence type="ECO:0008006" key="12">
    <source>
        <dbReference type="Google" id="ProtNLM"/>
    </source>
</evidence>
<dbReference type="EMBL" id="LIRB01000082">
    <property type="protein sequence ID" value="KWX81021.1"/>
    <property type="molecule type" value="Genomic_DNA"/>
</dbReference>